<sequence length="341" mass="38099">MRATIRDVAKAAGVSTATVSRVLNKPDMVDPETMERVRAAMERMAYQPSAIARGLSAKRSDTLGLIVPGITDFFFNELYKGIDRASQQNGMRVLLYDSEHSRERALDGFSILGGYQVSGIIFTSKLVTEDYDPILQRVGIPVVLTLTQSEARTPLPSFRIDEVRAMFDVVAFLVTRGHQRIGMIAGRQWDDKTGELRLEGYRKGLRHFGIEYNEELVEYGQYRFDDGYQAMQRLLEKQPNFHMTALCTASDEMALGAIRCLNDNGLHVPEDISVVGFDDLPLARMITPRLTTVAQPFAEIGEAAVSWLVRAVGREPSPSEIGDYLLPHRLVERESVRALGS</sequence>
<evidence type="ECO:0000313" key="6">
    <source>
        <dbReference type="Proteomes" id="UP000182589"/>
    </source>
</evidence>
<dbReference type="InterPro" id="IPR010982">
    <property type="entry name" value="Lambda_DNA-bd_dom_sf"/>
</dbReference>
<dbReference type="SMART" id="SM00354">
    <property type="entry name" value="HTH_LACI"/>
    <property type="match status" value="1"/>
</dbReference>
<dbReference type="Proteomes" id="UP000182589">
    <property type="component" value="Unassembled WGS sequence"/>
</dbReference>
<dbReference type="STRING" id="89784.SAMN04489725_101187"/>
<dbReference type="EMBL" id="FNOJ01000001">
    <property type="protein sequence ID" value="SDW04542.1"/>
    <property type="molecule type" value="Genomic_DNA"/>
</dbReference>
<dbReference type="RefSeq" id="WP_074691246.1">
    <property type="nucleotide sequence ID" value="NZ_FNOJ01000001.1"/>
</dbReference>
<gene>
    <name evidence="5" type="ORF">SAMN04489725_101187</name>
</gene>
<dbReference type="GO" id="GO:0003700">
    <property type="term" value="F:DNA-binding transcription factor activity"/>
    <property type="evidence" value="ECO:0007669"/>
    <property type="project" value="TreeGrafter"/>
</dbReference>
<protein>
    <submittedName>
        <fullName evidence="5">Transcriptional regulator, LacI family</fullName>
    </submittedName>
</protein>
<organism evidence="5 6">
    <name type="scientific">Alicyclobacillus hesperidum</name>
    <dbReference type="NCBI Taxonomy" id="89784"/>
    <lineage>
        <taxon>Bacteria</taxon>
        <taxon>Bacillati</taxon>
        <taxon>Bacillota</taxon>
        <taxon>Bacilli</taxon>
        <taxon>Bacillales</taxon>
        <taxon>Alicyclobacillaceae</taxon>
        <taxon>Alicyclobacillus</taxon>
    </lineage>
</organism>
<dbReference type="InterPro" id="IPR028082">
    <property type="entry name" value="Peripla_BP_I"/>
</dbReference>
<evidence type="ECO:0000256" key="1">
    <source>
        <dbReference type="ARBA" id="ARBA00023015"/>
    </source>
</evidence>
<dbReference type="SUPFAM" id="SSF53822">
    <property type="entry name" value="Periplasmic binding protein-like I"/>
    <property type="match status" value="1"/>
</dbReference>
<name>A0A1H2QBP1_9BACL</name>
<dbReference type="PROSITE" id="PS50932">
    <property type="entry name" value="HTH_LACI_2"/>
    <property type="match status" value="1"/>
</dbReference>
<evidence type="ECO:0000259" key="4">
    <source>
        <dbReference type="PROSITE" id="PS50932"/>
    </source>
</evidence>
<evidence type="ECO:0000256" key="2">
    <source>
        <dbReference type="ARBA" id="ARBA00023125"/>
    </source>
</evidence>
<dbReference type="Pfam" id="PF00356">
    <property type="entry name" value="LacI"/>
    <property type="match status" value="1"/>
</dbReference>
<dbReference type="AlphaFoldDB" id="A0A1H2QBP1"/>
<dbReference type="Gene3D" id="3.40.50.2300">
    <property type="match status" value="2"/>
</dbReference>
<dbReference type="PANTHER" id="PTHR30146:SF149">
    <property type="entry name" value="HTH-TYPE TRANSCRIPTIONAL REGULATOR EBGR"/>
    <property type="match status" value="1"/>
</dbReference>
<proteinExistence type="predicted"/>
<dbReference type="InterPro" id="IPR046335">
    <property type="entry name" value="LacI/GalR-like_sensor"/>
</dbReference>
<keyword evidence="6" id="KW-1185">Reference proteome</keyword>
<dbReference type="GO" id="GO:0000976">
    <property type="term" value="F:transcription cis-regulatory region binding"/>
    <property type="evidence" value="ECO:0007669"/>
    <property type="project" value="TreeGrafter"/>
</dbReference>
<evidence type="ECO:0000256" key="3">
    <source>
        <dbReference type="ARBA" id="ARBA00023163"/>
    </source>
</evidence>
<reference evidence="6" key="1">
    <citation type="submission" date="2016-10" db="EMBL/GenBank/DDBJ databases">
        <authorList>
            <person name="Varghese N."/>
        </authorList>
    </citation>
    <scope>NUCLEOTIDE SEQUENCE [LARGE SCALE GENOMIC DNA]</scope>
    <source>
        <strain evidence="6">DSM 12489</strain>
    </source>
</reference>
<keyword evidence="2" id="KW-0238">DNA-binding</keyword>
<dbReference type="PRINTS" id="PR00036">
    <property type="entry name" value="HTHLACI"/>
</dbReference>
<dbReference type="SUPFAM" id="SSF47413">
    <property type="entry name" value="lambda repressor-like DNA-binding domains"/>
    <property type="match status" value="1"/>
</dbReference>
<dbReference type="Pfam" id="PF13377">
    <property type="entry name" value="Peripla_BP_3"/>
    <property type="match status" value="1"/>
</dbReference>
<dbReference type="InterPro" id="IPR000843">
    <property type="entry name" value="HTH_LacI"/>
</dbReference>
<feature type="domain" description="HTH lacI-type" evidence="4">
    <location>
        <begin position="3"/>
        <end position="57"/>
    </location>
</feature>
<keyword evidence="3" id="KW-0804">Transcription</keyword>
<keyword evidence="1" id="KW-0805">Transcription regulation</keyword>
<dbReference type="PANTHER" id="PTHR30146">
    <property type="entry name" value="LACI-RELATED TRANSCRIPTIONAL REPRESSOR"/>
    <property type="match status" value="1"/>
</dbReference>
<accession>A0A1H2QBP1</accession>
<dbReference type="Gene3D" id="1.10.260.40">
    <property type="entry name" value="lambda repressor-like DNA-binding domains"/>
    <property type="match status" value="1"/>
</dbReference>
<dbReference type="PROSITE" id="PS00356">
    <property type="entry name" value="HTH_LACI_1"/>
    <property type="match status" value="1"/>
</dbReference>
<dbReference type="CDD" id="cd01392">
    <property type="entry name" value="HTH_LacI"/>
    <property type="match status" value="1"/>
</dbReference>
<evidence type="ECO:0000313" key="5">
    <source>
        <dbReference type="EMBL" id="SDW04542.1"/>
    </source>
</evidence>